<dbReference type="CDD" id="cd00487">
    <property type="entry name" value="Pep_deformylase"/>
    <property type="match status" value="1"/>
</dbReference>
<feature type="binding site" evidence="2">
    <location>
        <position position="159"/>
    </location>
    <ligand>
        <name>Fe cation</name>
        <dbReference type="ChEBI" id="CHEBI:24875"/>
    </ligand>
</feature>
<name>A0ABQ1S7I7_9SPHN</name>
<keyword evidence="2" id="KW-0648">Protein biosynthesis</keyword>
<dbReference type="Proteomes" id="UP000619041">
    <property type="component" value="Unassembled WGS sequence"/>
</dbReference>
<keyword evidence="4" id="KW-1185">Reference proteome</keyword>
<evidence type="ECO:0000256" key="2">
    <source>
        <dbReference type="HAMAP-Rule" id="MF_00163"/>
    </source>
</evidence>
<proteinExistence type="inferred from homology"/>
<dbReference type="EMBL" id="BMKL01000001">
    <property type="protein sequence ID" value="GGD97946.1"/>
    <property type="molecule type" value="Genomic_DNA"/>
</dbReference>
<gene>
    <name evidence="2 3" type="primary">def</name>
    <name evidence="3" type="ORF">GCM10011515_17130</name>
</gene>
<keyword evidence="2" id="KW-0408">Iron</keyword>
<reference evidence="4" key="1">
    <citation type="journal article" date="2019" name="Int. J. Syst. Evol. Microbiol.">
        <title>The Global Catalogue of Microorganisms (GCM) 10K type strain sequencing project: providing services to taxonomists for standard genome sequencing and annotation.</title>
        <authorList>
            <consortium name="The Broad Institute Genomics Platform"/>
            <consortium name="The Broad Institute Genome Sequencing Center for Infectious Disease"/>
            <person name="Wu L."/>
            <person name="Ma J."/>
        </authorList>
    </citation>
    <scope>NUCLEOTIDE SEQUENCE [LARGE SCALE GENOMIC DNA]</scope>
    <source>
        <strain evidence="4">CGMCC 1.15959</strain>
    </source>
</reference>
<dbReference type="NCBIfam" id="NF001159">
    <property type="entry name" value="PRK00150.1-3"/>
    <property type="match status" value="1"/>
</dbReference>
<sequence length="188" mass="21384">MAIREILEVPDPRLKVVSEPVTEFDDELRTLVADMFETMYDAPGIGLAAIQVGVPKRVLVIDLQPEDPDAEPVACNHDGHHHHHQPTLKEPRIFVNPEILDPADELSTYQEGCLSVPEIYADVDRPARCRVRWQDLDGAFHEEVMEGLMATCIQHEMDHLEGILFIDHLSRLKRQMALKKLDKLRKAA</sequence>
<evidence type="ECO:0000313" key="4">
    <source>
        <dbReference type="Proteomes" id="UP000619041"/>
    </source>
</evidence>
<comment type="catalytic activity">
    <reaction evidence="2">
        <text>N-terminal N-formyl-L-methionyl-[peptide] + H2O = N-terminal L-methionyl-[peptide] + formate</text>
        <dbReference type="Rhea" id="RHEA:24420"/>
        <dbReference type="Rhea" id="RHEA-COMP:10639"/>
        <dbReference type="Rhea" id="RHEA-COMP:10640"/>
        <dbReference type="ChEBI" id="CHEBI:15377"/>
        <dbReference type="ChEBI" id="CHEBI:15740"/>
        <dbReference type="ChEBI" id="CHEBI:49298"/>
        <dbReference type="ChEBI" id="CHEBI:64731"/>
        <dbReference type="EC" id="3.5.1.88"/>
    </reaction>
</comment>
<feature type="active site" evidence="2">
    <location>
        <position position="156"/>
    </location>
</feature>
<dbReference type="HAMAP" id="MF_00163">
    <property type="entry name" value="Pep_deformylase"/>
    <property type="match status" value="1"/>
</dbReference>
<dbReference type="PANTHER" id="PTHR10458:SF22">
    <property type="entry name" value="PEPTIDE DEFORMYLASE"/>
    <property type="match status" value="1"/>
</dbReference>
<organism evidence="3 4">
    <name type="scientific">Tsuneonella deserti</name>
    <dbReference type="NCBI Taxonomy" id="2035528"/>
    <lineage>
        <taxon>Bacteria</taxon>
        <taxon>Pseudomonadati</taxon>
        <taxon>Pseudomonadota</taxon>
        <taxon>Alphaproteobacteria</taxon>
        <taxon>Sphingomonadales</taxon>
        <taxon>Erythrobacteraceae</taxon>
        <taxon>Tsuneonella</taxon>
    </lineage>
</organism>
<dbReference type="PANTHER" id="PTHR10458">
    <property type="entry name" value="PEPTIDE DEFORMYLASE"/>
    <property type="match status" value="1"/>
</dbReference>
<dbReference type="SUPFAM" id="SSF56420">
    <property type="entry name" value="Peptide deformylase"/>
    <property type="match status" value="1"/>
</dbReference>
<dbReference type="PIRSF" id="PIRSF004749">
    <property type="entry name" value="Pep_def"/>
    <property type="match status" value="1"/>
</dbReference>
<dbReference type="EC" id="3.5.1.88" evidence="2"/>
<evidence type="ECO:0000313" key="3">
    <source>
        <dbReference type="EMBL" id="GGD97946.1"/>
    </source>
</evidence>
<comment type="caution">
    <text evidence="3">The sequence shown here is derived from an EMBL/GenBank/DDBJ whole genome shotgun (WGS) entry which is preliminary data.</text>
</comment>
<dbReference type="InterPro" id="IPR023635">
    <property type="entry name" value="Peptide_deformylase"/>
</dbReference>
<dbReference type="Pfam" id="PF01327">
    <property type="entry name" value="Pep_deformylase"/>
    <property type="match status" value="1"/>
</dbReference>
<dbReference type="RefSeq" id="WP_188644747.1">
    <property type="nucleotide sequence ID" value="NZ_BMKL01000001.1"/>
</dbReference>
<keyword evidence="2" id="KW-0378">Hydrolase</keyword>
<protein>
    <recommendedName>
        <fullName evidence="2">Peptide deformylase</fullName>
        <shortName evidence="2">PDF</shortName>
        <ecNumber evidence="2">3.5.1.88</ecNumber>
    </recommendedName>
    <alternativeName>
        <fullName evidence="2">Polypeptide deformylase</fullName>
    </alternativeName>
</protein>
<comment type="function">
    <text evidence="2">Removes the formyl group from the N-terminal Met of newly synthesized proteins. Requires at least a dipeptide for an efficient rate of reaction. N-terminal L-methionine is a prerequisite for activity but the enzyme has broad specificity at other positions.</text>
</comment>
<accession>A0ABQ1S7I7</accession>
<dbReference type="PRINTS" id="PR01576">
    <property type="entry name" value="PDEFORMYLASE"/>
</dbReference>
<evidence type="ECO:0000256" key="1">
    <source>
        <dbReference type="ARBA" id="ARBA00010759"/>
    </source>
</evidence>
<dbReference type="Gene3D" id="3.90.45.10">
    <property type="entry name" value="Peptide deformylase"/>
    <property type="match status" value="1"/>
</dbReference>
<feature type="binding site" evidence="2">
    <location>
        <position position="113"/>
    </location>
    <ligand>
        <name>Fe cation</name>
        <dbReference type="ChEBI" id="CHEBI:24875"/>
    </ligand>
</feature>
<dbReference type="InterPro" id="IPR036821">
    <property type="entry name" value="Peptide_deformylase_sf"/>
</dbReference>
<comment type="cofactor">
    <cofactor evidence="2">
        <name>Fe(2+)</name>
        <dbReference type="ChEBI" id="CHEBI:29033"/>
    </cofactor>
    <text evidence="2">Binds 1 Fe(2+) ion.</text>
</comment>
<comment type="similarity">
    <text evidence="1 2">Belongs to the polypeptide deformylase family.</text>
</comment>
<keyword evidence="2" id="KW-0479">Metal-binding</keyword>
<feature type="binding site" evidence="2">
    <location>
        <position position="155"/>
    </location>
    <ligand>
        <name>Fe cation</name>
        <dbReference type="ChEBI" id="CHEBI:24875"/>
    </ligand>
</feature>